<keyword evidence="3" id="KW-0170">Cobalt</keyword>
<dbReference type="Pfam" id="PF06368">
    <property type="entry name" value="Met_asp_mut_E"/>
    <property type="match status" value="2"/>
</dbReference>
<dbReference type="Gene3D" id="3.20.20.240">
    <property type="entry name" value="Methylmalonyl-CoA mutase"/>
    <property type="match status" value="1"/>
</dbReference>
<dbReference type="AlphaFoldDB" id="Q76KY7"/>
<accession>Q76KY7</accession>
<dbReference type="PIRSF" id="PIRSF001495">
    <property type="entry name" value="Met_asp_mut_epsi"/>
    <property type="match status" value="1"/>
</dbReference>
<keyword evidence="1" id="KW-0846">Cobalamin</keyword>
<proteinExistence type="predicted"/>
<organism evidence="4">
    <name type="scientific">Streptomyces halstedii</name>
    <dbReference type="NCBI Taxonomy" id="1944"/>
    <lineage>
        <taxon>Bacteria</taxon>
        <taxon>Bacillati</taxon>
        <taxon>Actinomycetota</taxon>
        <taxon>Actinomycetes</taxon>
        <taxon>Kitasatosporales</taxon>
        <taxon>Streptomycetaceae</taxon>
        <taxon>Streptomyces</taxon>
    </lineage>
</organism>
<gene>
    <name evidence="4" type="primary">vinI</name>
</gene>
<dbReference type="SUPFAM" id="SSF51703">
    <property type="entry name" value="Cobalamin (vitamin B12)-dependent enzymes"/>
    <property type="match status" value="1"/>
</dbReference>
<evidence type="ECO:0000256" key="1">
    <source>
        <dbReference type="ARBA" id="ARBA00022628"/>
    </source>
</evidence>
<dbReference type="EMBL" id="AB086653">
    <property type="protein sequence ID" value="BAD08366.1"/>
    <property type="molecule type" value="Genomic_DNA"/>
</dbReference>
<keyword evidence="2" id="KW-0413">Isomerase</keyword>
<protein>
    <submittedName>
        <fullName evidence="4">Glutamate mutase E-chain</fullName>
    </submittedName>
</protein>
<dbReference type="GO" id="GO:0050097">
    <property type="term" value="F:methylaspartate mutase activity"/>
    <property type="evidence" value="ECO:0007669"/>
    <property type="project" value="InterPro"/>
</dbReference>
<dbReference type="InterPro" id="IPR006396">
    <property type="entry name" value="Glu_mut_E"/>
</dbReference>
<dbReference type="GO" id="GO:0031419">
    <property type="term" value="F:cobalamin binding"/>
    <property type="evidence" value="ECO:0007669"/>
    <property type="project" value="UniProtKB-KW"/>
</dbReference>
<dbReference type="InterPro" id="IPR016176">
    <property type="entry name" value="Cbl-dep_enz_cat"/>
</dbReference>
<evidence type="ECO:0000313" key="4">
    <source>
        <dbReference type="EMBL" id="BAD08366.1"/>
    </source>
</evidence>
<evidence type="ECO:0000256" key="3">
    <source>
        <dbReference type="ARBA" id="ARBA00023285"/>
    </source>
</evidence>
<dbReference type="GO" id="GO:0019670">
    <property type="term" value="P:anaerobic L-glutamate catabolic process"/>
    <property type="evidence" value="ECO:0007669"/>
    <property type="project" value="InterPro"/>
</dbReference>
<dbReference type="CDD" id="cd00245">
    <property type="entry name" value="Glm_e"/>
    <property type="match status" value="1"/>
</dbReference>
<evidence type="ECO:0000256" key="2">
    <source>
        <dbReference type="ARBA" id="ARBA00023235"/>
    </source>
</evidence>
<sequence>MTGFGAYVRSVHRRGELVVQPRMGFSGTVEMRAGLAATRAADAATVGTITLDSYTRVGELAAAEEALRSGIALNGYPIVTYDESTTRELLAGIAGEDFPVQIRHGSATPLHIFGALTRAGLDATEGGPVSYCLPYGRIPLEQSVTNWTRCCEEFARLRGLGREPHLETFGGCMLGQLCPPSQLVAISMLEALFFHQHGIRSISLSYAQQTHQGQDEEAVLALRRLHRELLPDADCHIVIYAYMGVYPTTPEGAHALLGRAAELAVATGAERLIVKTAAEAHRIPTIGENVAALEHAATVSRAARRATALPAGHSAAPAATDPTAALTARPGTYADGSAALTAGPGAAADGSTDSAVYAEARALIEAVMNCGPDVGTALFRAFKRGYLDIPYCLHPDNMGRSRSYIDDTGRLQWAETGMLPLGNARKSGTGRSVSSTDLISALSFVQRTYDQLAFPESREPLRIPRQQRP</sequence>
<reference evidence="4" key="1">
    <citation type="journal article" date="2004" name="Chem. Biol.">
        <title>Cloning, sequencing, and functional analysis of the biosynthetic gene cluster of macrolactam antibiotic vicenistatin in Streptomyces halstedii.</title>
        <authorList>
            <person name="Ogasawara Y."/>
            <person name="Katayama K."/>
            <person name="Minami A."/>
            <person name="Otsuka M."/>
            <person name="Eguchi T."/>
            <person name="Kakinuma K."/>
        </authorList>
    </citation>
    <scope>NUCLEOTIDE SEQUENCE</scope>
</reference>
<name>Q76KY7_STRHA</name>